<proteinExistence type="inferred from homology"/>
<dbReference type="Proteomes" id="UP001630127">
    <property type="component" value="Unassembled WGS sequence"/>
</dbReference>
<dbReference type="PANTHER" id="PTHR15140:SF33">
    <property type="entry name" value="LATE BLIGHT RESISTANCE PROTEIN HOMOLOG R1A-3 ISOFORM X1"/>
    <property type="match status" value="1"/>
</dbReference>
<reference evidence="9 10" key="1">
    <citation type="submission" date="2024-11" db="EMBL/GenBank/DDBJ databases">
        <title>A near-complete genome assembly of Cinchona calisaya.</title>
        <authorList>
            <person name="Lian D.C."/>
            <person name="Zhao X.W."/>
            <person name="Wei L."/>
        </authorList>
    </citation>
    <scope>NUCLEOTIDE SEQUENCE [LARGE SCALE GENOMIC DNA]</scope>
    <source>
        <tissue evidence="9">Nenye</tissue>
    </source>
</reference>
<dbReference type="InterPro" id="IPR032675">
    <property type="entry name" value="LRR_dom_sf"/>
</dbReference>
<evidence type="ECO:0000256" key="6">
    <source>
        <dbReference type="ARBA" id="ARBA00022840"/>
    </source>
</evidence>
<evidence type="ECO:0000313" key="9">
    <source>
        <dbReference type="EMBL" id="KAL3506456.1"/>
    </source>
</evidence>
<sequence length="501" mass="58088">MEDLEARCLEILELSYKHLPGYLKACFLYLGVFLGDKDIPVSKLVKLWLAEGFIQRTELKSLEDVAEDYLMDLINRSLVIISKRRSNGKVKACRLHDLLRDLCRSKAKEENFFQVVTRCDEPYVSFPTSDYGFEFDFDLHFDPVIYESYRLSIFLKRIHFVESRPSGLNTRSLMFWASTDSDPRCPYDISFICHNFKFLRVLDFECINMGVSFPDEIGLLVRLRYLAVSGYVRSVPHSIANLWKLETFVLNGLRGKVILPATIWHMTRLRHLHVNNHVSFNLDHEELGGCFQLENLVSFSCPSLSCDEYTETIIKRLPNLCKLKCIFFESRDSSKNCTQFPRLNFLTHLESLMVFFYGMPLFSNEFDLPSNLKKLTLSNFRLAWSDISVIGRLPNLQVLKLVCGAFEGQIWEMWEEEFQELKYLKLDTLNITQWNASCNHLPKLQCLVIQNCKNLEKVPYDFTEISTLLMIEVLLCSQSAEESAKEIGEATGEIKVLISHS</sequence>
<dbReference type="FunFam" id="1.10.10.10:FF:000322">
    <property type="entry name" value="Probable disease resistance protein At1g63360"/>
    <property type="match status" value="1"/>
</dbReference>
<gene>
    <name evidence="9" type="ORF">ACH5RR_031838</name>
</gene>
<keyword evidence="4" id="KW-0547">Nucleotide-binding</keyword>
<keyword evidence="3" id="KW-0677">Repeat</keyword>
<keyword evidence="2" id="KW-0433">Leucine-rich repeat</keyword>
<evidence type="ECO:0000313" key="10">
    <source>
        <dbReference type="Proteomes" id="UP001630127"/>
    </source>
</evidence>
<dbReference type="Gene3D" id="1.10.10.10">
    <property type="entry name" value="Winged helix-like DNA-binding domain superfamily/Winged helix DNA-binding domain"/>
    <property type="match status" value="1"/>
</dbReference>
<evidence type="ECO:0000256" key="5">
    <source>
        <dbReference type="ARBA" id="ARBA00022821"/>
    </source>
</evidence>
<organism evidence="9 10">
    <name type="scientific">Cinchona calisaya</name>
    <dbReference type="NCBI Taxonomy" id="153742"/>
    <lineage>
        <taxon>Eukaryota</taxon>
        <taxon>Viridiplantae</taxon>
        <taxon>Streptophyta</taxon>
        <taxon>Embryophyta</taxon>
        <taxon>Tracheophyta</taxon>
        <taxon>Spermatophyta</taxon>
        <taxon>Magnoliopsida</taxon>
        <taxon>eudicotyledons</taxon>
        <taxon>Gunneridae</taxon>
        <taxon>Pentapetalae</taxon>
        <taxon>asterids</taxon>
        <taxon>lamiids</taxon>
        <taxon>Gentianales</taxon>
        <taxon>Rubiaceae</taxon>
        <taxon>Cinchonoideae</taxon>
        <taxon>Cinchoneae</taxon>
        <taxon>Cinchona</taxon>
    </lineage>
</organism>
<evidence type="ECO:0000259" key="7">
    <source>
        <dbReference type="Pfam" id="PF23559"/>
    </source>
</evidence>
<accession>A0ABD2YIB2</accession>
<dbReference type="AlphaFoldDB" id="A0ABD2YIB2"/>
<dbReference type="InterPro" id="IPR055414">
    <property type="entry name" value="LRR_R13L4/SHOC2-like"/>
</dbReference>
<dbReference type="Gene3D" id="3.80.10.10">
    <property type="entry name" value="Ribonuclease Inhibitor"/>
    <property type="match status" value="1"/>
</dbReference>
<keyword evidence="6" id="KW-0067">ATP-binding</keyword>
<dbReference type="EMBL" id="JBJUIK010000013">
    <property type="protein sequence ID" value="KAL3506456.1"/>
    <property type="molecule type" value="Genomic_DNA"/>
</dbReference>
<protein>
    <submittedName>
        <fullName evidence="9">Uncharacterized protein</fullName>
    </submittedName>
</protein>
<evidence type="ECO:0000259" key="8">
    <source>
        <dbReference type="Pfam" id="PF23598"/>
    </source>
</evidence>
<dbReference type="PANTHER" id="PTHR15140">
    <property type="entry name" value="TUBULIN-SPECIFIC CHAPERONE E"/>
    <property type="match status" value="1"/>
</dbReference>
<evidence type="ECO:0000256" key="4">
    <source>
        <dbReference type="ARBA" id="ARBA00022741"/>
    </source>
</evidence>
<dbReference type="Pfam" id="PF23559">
    <property type="entry name" value="WHD_DRP"/>
    <property type="match status" value="1"/>
</dbReference>
<dbReference type="GO" id="GO:0006952">
    <property type="term" value="P:defense response"/>
    <property type="evidence" value="ECO:0007669"/>
    <property type="project" value="UniProtKB-KW"/>
</dbReference>
<name>A0ABD2YIB2_9GENT</name>
<feature type="domain" description="Disease resistance R13L4/SHOC-2-like LRR" evidence="8">
    <location>
        <begin position="193"/>
        <end position="379"/>
    </location>
</feature>
<dbReference type="GO" id="GO:0005524">
    <property type="term" value="F:ATP binding"/>
    <property type="evidence" value="ECO:0007669"/>
    <property type="project" value="UniProtKB-KW"/>
</dbReference>
<dbReference type="InterPro" id="IPR036388">
    <property type="entry name" value="WH-like_DNA-bd_sf"/>
</dbReference>
<comment type="caution">
    <text evidence="9">The sequence shown here is derived from an EMBL/GenBank/DDBJ whole genome shotgun (WGS) entry which is preliminary data.</text>
</comment>
<evidence type="ECO:0000256" key="3">
    <source>
        <dbReference type="ARBA" id="ARBA00022737"/>
    </source>
</evidence>
<dbReference type="Pfam" id="PF23598">
    <property type="entry name" value="LRR_14"/>
    <property type="match status" value="1"/>
</dbReference>
<evidence type="ECO:0000256" key="2">
    <source>
        <dbReference type="ARBA" id="ARBA00022614"/>
    </source>
</evidence>
<keyword evidence="10" id="KW-1185">Reference proteome</keyword>
<dbReference type="InterPro" id="IPR058922">
    <property type="entry name" value="WHD_DRP"/>
</dbReference>
<feature type="domain" description="Disease resistance protein winged helix" evidence="7">
    <location>
        <begin position="33"/>
        <end position="103"/>
    </location>
</feature>
<keyword evidence="5" id="KW-0611">Plant defense</keyword>
<comment type="similarity">
    <text evidence="1">Belongs to the disease resistance NB-LRR family.</text>
</comment>
<evidence type="ECO:0000256" key="1">
    <source>
        <dbReference type="ARBA" id="ARBA00008894"/>
    </source>
</evidence>
<dbReference type="SUPFAM" id="SSF52058">
    <property type="entry name" value="L domain-like"/>
    <property type="match status" value="1"/>
</dbReference>